<sequence>MAAIDWLILILYFLLMIGIGVWSYRRVGNAEDYFTAGGKMPWWLAGVSHHMSGYSAAVFVAYAAVAYQYGFTIYVWWAVPVSIAVFAGAFTIAPRWTRLREHYQIGSPLEYLSTRYNVPTHQLMAWSGILLKVFDIGAKWAAIAILLQVFTGLPLSAGILLSGGVSLIYSTIGGLWADALTDFAQFLIQLAAGIAMFVIVLANLGGIGAIAGMWSRLPAGHSDLFAGPYTLWFALAFLLIDFFSYNGGTWNLAQRYIAAPSGSEARKAALLSGILYLFWPLVLFYPMWAAPIFFPHLKQPDQSYALLATKFLPHGLTGLVLAGMFSHTMAMTTSDANAISSVFTRDIFPRLRGKWTMLSSRGELIVARTTTLVLVLLTMIVAVEQRAFGGVLGLLVSWFGALVGPVSVAMLLGLLPAFRNSGPAAAIVSLMAGVFTFALDKTVFDVSEAAQQGLPVLVSAIVFAVTGWCTRNRRPEVEQMMEVLSGDSGDSESPG</sequence>
<dbReference type="EMBL" id="JACEIP010000005">
    <property type="protein sequence ID" value="MBA4542185.1"/>
    <property type="molecule type" value="Genomic_DNA"/>
</dbReference>
<keyword evidence="11" id="KW-0739">Sodium transport</keyword>
<feature type="transmembrane region" description="Helical" evidence="14">
    <location>
        <begin position="129"/>
        <end position="150"/>
    </location>
</feature>
<keyword evidence="9 14" id="KW-0472">Membrane</keyword>
<evidence type="ECO:0000256" key="8">
    <source>
        <dbReference type="ARBA" id="ARBA00023065"/>
    </source>
</evidence>
<evidence type="ECO:0000256" key="6">
    <source>
        <dbReference type="ARBA" id="ARBA00022989"/>
    </source>
</evidence>
<feature type="transmembrane region" description="Helical" evidence="14">
    <location>
        <begin position="364"/>
        <end position="383"/>
    </location>
</feature>
<feature type="transmembrane region" description="Helical" evidence="14">
    <location>
        <begin position="73"/>
        <end position="93"/>
    </location>
</feature>
<comment type="catalytic activity">
    <reaction evidence="12">
        <text>iodide(out) + 2 Na(+)(out) = iodide(in) + 2 Na(+)(in)</text>
        <dbReference type="Rhea" id="RHEA:71207"/>
        <dbReference type="ChEBI" id="CHEBI:16382"/>
        <dbReference type="ChEBI" id="CHEBI:29101"/>
    </reaction>
</comment>
<reference evidence="15 16" key="1">
    <citation type="submission" date="2020-07" db="EMBL/GenBank/DDBJ databases">
        <authorList>
            <person name="Feng H."/>
        </authorList>
    </citation>
    <scope>NUCLEOTIDE SEQUENCE [LARGE SCALE GENOMIC DNA]</scope>
    <source>
        <strain evidence="16">s-11</strain>
    </source>
</reference>
<dbReference type="CDD" id="cd11477">
    <property type="entry name" value="SLC5sbd_u1"/>
    <property type="match status" value="1"/>
</dbReference>
<keyword evidence="3" id="KW-0813">Transport</keyword>
<dbReference type="PANTHER" id="PTHR42985:SF40">
    <property type="entry name" value="LD47995P-RELATED"/>
    <property type="match status" value="1"/>
</dbReference>
<dbReference type="InterPro" id="IPR051163">
    <property type="entry name" value="Sodium:Solute_Symporter_SSF"/>
</dbReference>
<evidence type="ECO:0000256" key="5">
    <source>
        <dbReference type="ARBA" id="ARBA00022692"/>
    </source>
</evidence>
<evidence type="ECO:0000256" key="10">
    <source>
        <dbReference type="ARBA" id="ARBA00023180"/>
    </source>
</evidence>
<dbReference type="GO" id="GO:0005886">
    <property type="term" value="C:plasma membrane"/>
    <property type="evidence" value="ECO:0007669"/>
    <property type="project" value="UniProtKB-SubCell"/>
</dbReference>
<dbReference type="GO" id="GO:0015075">
    <property type="term" value="F:monoatomic ion transmembrane transporter activity"/>
    <property type="evidence" value="ECO:0007669"/>
    <property type="project" value="UniProtKB-ARBA"/>
</dbReference>
<evidence type="ECO:0000256" key="12">
    <source>
        <dbReference type="ARBA" id="ARBA00036099"/>
    </source>
</evidence>
<comment type="similarity">
    <text evidence="2 13">Belongs to the sodium:solute symporter (SSF) (TC 2.A.21) family.</text>
</comment>
<dbReference type="PANTHER" id="PTHR42985">
    <property type="entry name" value="SODIUM-COUPLED MONOCARBOXYLATE TRANSPORTER"/>
    <property type="match status" value="1"/>
</dbReference>
<evidence type="ECO:0000256" key="3">
    <source>
        <dbReference type="ARBA" id="ARBA00022448"/>
    </source>
</evidence>
<keyword evidence="6 14" id="KW-1133">Transmembrane helix</keyword>
<keyword evidence="16" id="KW-1185">Reference proteome</keyword>
<keyword evidence="10" id="KW-0325">Glycoprotein</keyword>
<dbReference type="InterPro" id="IPR038377">
    <property type="entry name" value="Na/Glc_symporter_sf"/>
</dbReference>
<feature type="transmembrane region" description="Helical" evidence="14">
    <location>
        <begin position="156"/>
        <end position="177"/>
    </location>
</feature>
<dbReference type="GO" id="GO:0006814">
    <property type="term" value="P:sodium ion transport"/>
    <property type="evidence" value="ECO:0007669"/>
    <property type="project" value="UniProtKB-KW"/>
</dbReference>
<feature type="transmembrane region" description="Helical" evidence="14">
    <location>
        <begin position="6"/>
        <end position="24"/>
    </location>
</feature>
<feature type="transmembrane region" description="Helical" evidence="14">
    <location>
        <begin position="186"/>
        <end position="211"/>
    </location>
</feature>
<evidence type="ECO:0000256" key="9">
    <source>
        <dbReference type="ARBA" id="ARBA00023136"/>
    </source>
</evidence>
<evidence type="ECO:0000256" key="1">
    <source>
        <dbReference type="ARBA" id="ARBA00004651"/>
    </source>
</evidence>
<feature type="transmembrane region" description="Helical" evidence="14">
    <location>
        <begin position="422"/>
        <end position="439"/>
    </location>
</feature>
<dbReference type="GO" id="GO:0098660">
    <property type="term" value="P:inorganic ion transmembrane transport"/>
    <property type="evidence" value="ECO:0007669"/>
    <property type="project" value="UniProtKB-ARBA"/>
</dbReference>
<feature type="transmembrane region" description="Helical" evidence="14">
    <location>
        <begin position="451"/>
        <end position="470"/>
    </location>
</feature>
<dbReference type="InterPro" id="IPR001734">
    <property type="entry name" value="Na/solute_symporter"/>
</dbReference>
<evidence type="ECO:0000256" key="11">
    <source>
        <dbReference type="ARBA" id="ARBA00023201"/>
    </source>
</evidence>
<dbReference type="InterPro" id="IPR018212">
    <property type="entry name" value="Na/solute_symporter_CS"/>
</dbReference>
<feature type="transmembrane region" description="Helical" evidence="14">
    <location>
        <begin position="314"/>
        <end position="343"/>
    </location>
</feature>
<dbReference type="Gene3D" id="1.20.1730.10">
    <property type="entry name" value="Sodium/glucose cotransporter"/>
    <property type="match status" value="1"/>
</dbReference>
<keyword evidence="7" id="KW-0915">Sodium</keyword>
<keyword evidence="5 14" id="KW-0812">Transmembrane</keyword>
<evidence type="ECO:0000256" key="4">
    <source>
        <dbReference type="ARBA" id="ARBA00022475"/>
    </source>
</evidence>
<protein>
    <submittedName>
        <fullName evidence="15">Na+:solute symporter</fullName>
    </submittedName>
</protein>
<evidence type="ECO:0000256" key="14">
    <source>
        <dbReference type="SAM" id="Phobius"/>
    </source>
</evidence>
<comment type="subcellular location">
    <subcellularLocation>
        <location evidence="1">Cell membrane</location>
        <topology evidence="1">Multi-pass membrane protein</topology>
    </subcellularLocation>
</comment>
<dbReference type="Proteomes" id="UP000530514">
    <property type="component" value="Unassembled WGS sequence"/>
</dbReference>
<proteinExistence type="inferred from homology"/>
<keyword evidence="4" id="KW-1003">Cell membrane</keyword>
<accession>A0A7W1X8R7</accession>
<comment type="caution">
    <text evidence="15">The sequence shown here is derived from an EMBL/GenBank/DDBJ whole genome shotgun (WGS) entry which is preliminary data.</text>
</comment>
<feature type="transmembrane region" description="Helical" evidence="14">
    <location>
        <begin position="231"/>
        <end position="253"/>
    </location>
</feature>
<keyword evidence="8" id="KW-0406">Ion transport</keyword>
<dbReference type="Pfam" id="PF00474">
    <property type="entry name" value="SSF"/>
    <property type="match status" value="1"/>
</dbReference>
<dbReference type="PROSITE" id="PS50283">
    <property type="entry name" value="NA_SOLUT_SYMP_3"/>
    <property type="match status" value="1"/>
</dbReference>
<organism evidence="15 16">
    <name type="scientific">Thermoactinomyces daqus</name>
    <dbReference type="NCBI Taxonomy" id="1329516"/>
    <lineage>
        <taxon>Bacteria</taxon>
        <taxon>Bacillati</taxon>
        <taxon>Bacillota</taxon>
        <taxon>Bacilli</taxon>
        <taxon>Bacillales</taxon>
        <taxon>Thermoactinomycetaceae</taxon>
        <taxon>Thermoactinomyces</taxon>
    </lineage>
</organism>
<name>A0A7W1X8R7_9BACL</name>
<feature type="transmembrane region" description="Helical" evidence="14">
    <location>
        <begin position="44"/>
        <end position="67"/>
    </location>
</feature>
<dbReference type="PROSITE" id="PS00456">
    <property type="entry name" value="NA_SOLUT_SYMP_1"/>
    <property type="match status" value="1"/>
</dbReference>
<evidence type="ECO:0000313" key="16">
    <source>
        <dbReference type="Proteomes" id="UP000530514"/>
    </source>
</evidence>
<dbReference type="GO" id="GO:0015293">
    <property type="term" value="F:symporter activity"/>
    <property type="evidence" value="ECO:0007669"/>
    <property type="project" value="TreeGrafter"/>
</dbReference>
<dbReference type="OrthoDB" id="9789704at2"/>
<dbReference type="AlphaFoldDB" id="A0A7W1X8R7"/>
<feature type="transmembrane region" description="Helical" evidence="14">
    <location>
        <begin position="395"/>
        <end position="415"/>
    </location>
</feature>
<evidence type="ECO:0000256" key="2">
    <source>
        <dbReference type="ARBA" id="ARBA00006434"/>
    </source>
</evidence>
<feature type="transmembrane region" description="Helical" evidence="14">
    <location>
        <begin position="274"/>
        <end position="294"/>
    </location>
</feature>
<evidence type="ECO:0000313" key="15">
    <source>
        <dbReference type="EMBL" id="MBA4542185.1"/>
    </source>
</evidence>
<evidence type="ECO:0000256" key="7">
    <source>
        <dbReference type="ARBA" id="ARBA00023053"/>
    </source>
</evidence>
<evidence type="ECO:0000256" key="13">
    <source>
        <dbReference type="RuleBase" id="RU362091"/>
    </source>
</evidence>
<dbReference type="RefSeq" id="WP_033099741.1">
    <property type="nucleotide sequence ID" value="NZ_JACEIP010000005.1"/>
</dbReference>
<gene>
    <name evidence="15" type="ORF">H1164_04625</name>
</gene>